<dbReference type="Gene3D" id="2.40.50.100">
    <property type="match status" value="1"/>
</dbReference>
<dbReference type="Gene3D" id="2.40.30.170">
    <property type="match status" value="1"/>
</dbReference>
<keyword evidence="2" id="KW-0732">Signal</keyword>
<dbReference type="GO" id="GO:0015562">
    <property type="term" value="F:efflux transmembrane transporter activity"/>
    <property type="evidence" value="ECO:0007669"/>
    <property type="project" value="TreeGrafter"/>
</dbReference>
<dbReference type="RefSeq" id="WP_011941003.1">
    <property type="nucleotide sequence ID" value="NC_009483.1"/>
</dbReference>
<feature type="domain" description="Multidrug resistance protein MdtA-like C-terminal permuted SH3" evidence="4">
    <location>
        <begin position="304"/>
        <end position="362"/>
    </location>
</feature>
<comment type="similarity">
    <text evidence="1">Belongs to the membrane fusion protein (MFP) (TC 8.A.1) family.</text>
</comment>
<accession>A5G9A4</accession>
<evidence type="ECO:0000259" key="4">
    <source>
        <dbReference type="Pfam" id="PF25967"/>
    </source>
</evidence>
<evidence type="ECO:0000256" key="1">
    <source>
        <dbReference type="ARBA" id="ARBA00009477"/>
    </source>
</evidence>
<evidence type="ECO:0000256" key="2">
    <source>
        <dbReference type="SAM" id="SignalP"/>
    </source>
</evidence>
<name>A5G9A4_GEOUR</name>
<dbReference type="InterPro" id="IPR058792">
    <property type="entry name" value="Beta-barrel_RND_2"/>
</dbReference>
<sequence>MKRIGAVVACLMFIATLSVLPGCSEKMKEGAIPQDVPHVKGLSTEKVTESDIPELLEAVGTVKSKNTALIAARISGIVRTISAKEGDRVARGKHLITLEANESSAAAEAASAAVEEARRGIDEALARKKLADTTFDRFHKLYDEQAVTRQEFDGRQTEKELAAQGLARAEARLAQARGNAKAADAVAGYAKIAAPIAGIVTAKAVDVGMTVLPGMPLITVEEEGNYRLDVAVPETMLGRVKIGDAVRVAIEGSDAETSGRVVEVVPTVDPMSRTFIAKIDLAAKGLRSGVYGRALFATGKRKGVLIPKSAVVERGALTLVWVVDKEHRVGMRLVKTGKGVADKVEILSGLSAGELVVTAGVEKAVDGAKAE</sequence>
<dbReference type="KEGG" id="gur:Gura_4229"/>
<proteinExistence type="inferred from homology"/>
<organism evidence="6 7">
    <name type="scientific">Geotalea uraniireducens (strain Rf4)</name>
    <name type="common">Geobacter uraniireducens</name>
    <dbReference type="NCBI Taxonomy" id="351605"/>
    <lineage>
        <taxon>Bacteria</taxon>
        <taxon>Pseudomonadati</taxon>
        <taxon>Thermodesulfobacteriota</taxon>
        <taxon>Desulfuromonadia</taxon>
        <taxon>Geobacterales</taxon>
        <taxon>Geobacteraceae</taxon>
        <taxon>Geotalea</taxon>
    </lineage>
</organism>
<dbReference type="SUPFAM" id="SSF111369">
    <property type="entry name" value="HlyD-like secretion proteins"/>
    <property type="match status" value="1"/>
</dbReference>
<dbReference type="HOGENOM" id="CLU_018816_1_4_7"/>
<dbReference type="Pfam" id="PF25954">
    <property type="entry name" value="Beta-barrel_RND_2"/>
    <property type="match status" value="1"/>
</dbReference>
<gene>
    <name evidence="6" type="ordered locus">Gura_4229</name>
</gene>
<dbReference type="Pfam" id="PF25967">
    <property type="entry name" value="RND-MFP_C"/>
    <property type="match status" value="1"/>
</dbReference>
<dbReference type="InterPro" id="IPR058627">
    <property type="entry name" value="MdtA-like_C"/>
</dbReference>
<evidence type="ECO:0000313" key="7">
    <source>
        <dbReference type="Proteomes" id="UP000006695"/>
    </source>
</evidence>
<dbReference type="EMBL" id="CP000698">
    <property type="protein sequence ID" value="ABQ28372.1"/>
    <property type="molecule type" value="Genomic_DNA"/>
</dbReference>
<dbReference type="Proteomes" id="UP000006695">
    <property type="component" value="Chromosome"/>
</dbReference>
<feature type="domain" description="CzcB-like barrel-sandwich hybrid" evidence="5">
    <location>
        <begin position="67"/>
        <end position="214"/>
    </location>
</feature>
<dbReference type="PANTHER" id="PTHR30469:SF38">
    <property type="entry name" value="HLYD FAMILY SECRETION PROTEIN"/>
    <property type="match status" value="1"/>
</dbReference>
<feature type="chain" id="PRO_5002681527" evidence="2">
    <location>
        <begin position="22"/>
        <end position="371"/>
    </location>
</feature>
<evidence type="ECO:0000313" key="6">
    <source>
        <dbReference type="EMBL" id="ABQ28372.1"/>
    </source>
</evidence>
<dbReference type="Gene3D" id="2.40.420.20">
    <property type="match status" value="1"/>
</dbReference>
<dbReference type="NCBIfam" id="TIGR01730">
    <property type="entry name" value="RND_mfp"/>
    <property type="match status" value="1"/>
</dbReference>
<keyword evidence="7" id="KW-1185">Reference proteome</keyword>
<dbReference type="InterPro" id="IPR058647">
    <property type="entry name" value="BSH_CzcB-like"/>
</dbReference>
<dbReference type="Pfam" id="PF25973">
    <property type="entry name" value="BSH_CzcB"/>
    <property type="match status" value="1"/>
</dbReference>
<reference evidence="6 7" key="1">
    <citation type="submission" date="2007-05" db="EMBL/GenBank/DDBJ databases">
        <title>Complete sequence of Geobacter uraniireducens Rf4.</title>
        <authorList>
            <consortium name="US DOE Joint Genome Institute"/>
            <person name="Copeland A."/>
            <person name="Lucas S."/>
            <person name="Lapidus A."/>
            <person name="Barry K."/>
            <person name="Detter J.C."/>
            <person name="Glavina del Rio T."/>
            <person name="Hammon N."/>
            <person name="Israni S."/>
            <person name="Dalin E."/>
            <person name="Tice H."/>
            <person name="Pitluck S."/>
            <person name="Chertkov O."/>
            <person name="Brettin T."/>
            <person name="Bruce D."/>
            <person name="Han C."/>
            <person name="Schmutz J."/>
            <person name="Larimer F."/>
            <person name="Land M."/>
            <person name="Hauser L."/>
            <person name="Kyrpides N."/>
            <person name="Mikhailova N."/>
            <person name="Shelobolina E."/>
            <person name="Aklujkar M."/>
            <person name="Lovley D."/>
            <person name="Richardson P."/>
        </authorList>
    </citation>
    <scope>NUCLEOTIDE SEQUENCE [LARGE SCALE GENOMIC DNA]</scope>
    <source>
        <strain evidence="6 7">Rf4</strain>
    </source>
</reference>
<dbReference type="STRING" id="351605.Gura_4229"/>
<protein>
    <submittedName>
        <fullName evidence="6">Efflux transporter, RND family, MFP subunit</fullName>
    </submittedName>
</protein>
<dbReference type="InterPro" id="IPR006143">
    <property type="entry name" value="RND_pump_MFP"/>
</dbReference>
<dbReference type="AlphaFoldDB" id="A5G9A4"/>
<evidence type="ECO:0000259" key="5">
    <source>
        <dbReference type="Pfam" id="PF25973"/>
    </source>
</evidence>
<dbReference type="PANTHER" id="PTHR30469">
    <property type="entry name" value="MULTIDRUG RESISTANCE PROTEIN MDTA"/>
    <property type="match status" value="1"/>
</dbReference>
<dbReference type="GO" id="GO:1990281">
    <property type="term" value="C:efflux pump complex"/>
    <property type="evidence" value="ECO:0007669"/>
    <property type="project" value="TreeGrafter"/>
</dbReference>
<dbReference type="Gene3D" id="1.10.287.470">
    <property type="entry name" value="Helix hairpin bin"/>
    <property type="match status" value="1"/>
</dbReference>
<evidence type="ECO:0000259" key="3">
    <source>
        <dbReference type="Pfam" id="PF25954"/>
    </source>
</evidence>
<feature type="domain" description="CusB-like beta-barrel" evidence="3">
    <location>
        <begin position="228"/>
        <end position="294"/>
    </location>
</feature>
<feature type="signal peptide" evidence="2">
    <location>
        <begin position="1"/>
        <end position="21"/>
    </location>
</feature>